<dbReference type="Gene3D" id="3.30.460.10">
    <property type="entry name" value="Beta Polymerase, domain 2"/>
    <property type="match status" value="1"/>
</dbReference>
<comment type="caution">
    <text evidence="8">The sequence shown here is derived from an EMBL/GenBank/DDBJ whole genome shotgun (WGS) entry which is preliminary data.</text>
</comment>
<dbReference type="GO" id="GO:0005524">
    <property type="term" value="F:ATP binding"/>
    <property type="evidence" value="ECO:0007669"/>
    <property type="project" value="UniProtKB-KW"/>
</dbReference>
<dbReference type="Gene3D" id="3.60.10.10">
    <property type="entry name" value="Endonuclease/exonuclease/phosphatase"/>
    <property type="match status" value="1"/>
</dbReference>
<dbReference type="OrthoDB" id="490222at2"/>
<dbReference type="Pfam" id="PF13563">
    <property type="entry name" value="2_5_RNA_ligase2"/>
    <property type="match status" value="1"/>
</dbReference>
<evidence type="ECO:0000256" key="4">
    <source>
        <dbReference type="ARBA" id="ARBA00022840"/>
    </source>
</evidence>
<evidence type="ECO:0000256" key="3">
    <source>
        <dbReference type="ARBA" id="ARBA00022741"/>
    </source>
</evidence>
<feature type="domain" description="MJ1316 RNA cyclic group end recognition" evidence="6">
    <location>
        <begin position="7"/>
        <end position="70"/>
    </location>
</feature>
<feature type="domain" description="Endonuclease/exonuclease/phosphatase" evidence="5">
    <location>
        <begin position="137"/>
        <end position="389"/>
    </location>
</feature>
<dbReference type="GO" id="GO:1990817">
    <property type="term" value="F:poly(A) RNA polymerase activity"/>
    <property type="evidence" value="ECO:0007669"/>
    <property type="project" value="InterPro"/>
</dbReference>
<keyword evidence="10" id="KW-1185">Reference proteome</keyword>
<dbReference type="RefSeq" id="WP_074957850.1">
    <property type="nucleotide sequence ID" value="NZ_BJXR01000037.1"/>
</dbReference>
<dbReference type="SUPFAM" id="SSF55144">
    <property type="entry name" value="LigT-like"/>
    <property type="match status" value="1"/>
</dbReference>
<dbReference type="InterPro" id="IPR009097">
    <property type="entry name" value="Cyclic_Pdiesterase"/>
</dbReference>
<dbReference type="CDD" id="cd09080">
    <property type="entry name" value="TDP2"/>
    <property type="match status" value="1"/>
</dbReference>
<dbReference type="InterPro" id="IPR005135">
    <property type="entry name" value="Endo/exonuclease/phosphatase"/>
</dbReference>
<reference evidence="8 11" key="2">
    <citation type="submission" date="2019-07" db="EMBL/GenBank/DDBJ databases">
        <title>Whole genome shotgun sequence of Myxococcus fulvus NBRC 100333.</title>
        <authorList>
            <person name="Hosoyama A."/>
            <person name="Uohara A."/>
            <person name="Ohji S."/>
            <person name="Ichikawa N."/>
        </authorList>
    </citation>
    <scope>NUCLEOTIDE SEQUENCE [LARGE SCALE GENOMIC DNA]</scope>
    <source>
        <strain evidence="8 11">NBRC 100333</strain>
    </source>
</reference>
<dbReference type="InterPro" id="IPR036691">
    <property type="entry name" value="Endo/exonu/phosph_ase_sf"/>
</dbReference>
<dbReference type="CDD" id="cd05402">
    <property type="entry name" value="NT_PAP_TUTase"/>
    <property type="match status" value="1"/>
</dbReference>
<dbReference type="EMBL" id="BJXR01000037">
    <property type="protein sequence ID" value="GEN10121.1"/>
    <property type="molecule type" value="Genomic_DNA"/>
</dbReference>
<dbReference type="Pfam" id="PF04457">
    <property type="entry name" value="MJ1316"/>
    <property type="match status" value="1"/>
</dbReference>
<keyword evidence="1" id="KW-0507">mRNA processing</keyword>
<dbReference type="Proteomes" id="UP000183760">
    <property type="component" value="Unassembled WGS sequence"/>
</dbReference>
<evidence type="ECO:0000313" key="9">
    <source>
        <dbReference type="EMBL" id="SEU35450.1"/>
    </source>
</evidence>
<keyword evidence="4" id="KW-0067">ATP-binding</keyword>
<dbReference type="SUPFAM" id="SSF81631">
    <property type="entry name" value="PAP/OAS1 substrate-binding domain"/>
    <property type="match status" value="1"/>
</dbReference>
<name>A0A511T7I6_MYXFU</name>
<evidence type="ECO:0000259" key="5">
    <source>
        <dbReference type="Pfam" id="PF03372"/>
    </source>
</evidence>
<dbReference type="STRING" id="1334629.MFUL124B02_14750"/>
<dbReference type="AlphaFoldDB" id="A0A511T7I6"/>
<dbReference type="InterPro" id="IPR007012">
    <property type="entry name" value="PolA_pol_cen_dom"/>
</dbReference>
<evidence type="ECO:0000313" key="8">
    <source>
        <dbReference type="EMBL" id="GEN10121.1"/>
    </source>
</evidence>
<dbReference type="InterPro" id="IPR043519">
    <property type="entry name" value="NT_sf"/>
</dbReference>
<evidence type="ECO:0000259" key="7">
    <source>
        <dbReference type="Pfam" id="PF04928"/>
    </source>
</evidence>
<dbReference type="Pfam" id="PF04928">
    <property type="entry name" value="PAP_central"/>
    <property type="match status" value="1"/>
</dbReference>
<dbReference type="GO" id="GO:0006397">
    <property type="term" value="P:mRNA processing"/>
    <property type="evidence" value="ECO:0007669"/>
    <property type="project" value="UniProtKB-KW"/>
</dbReference>
<dbReference type="EMBL" id="FOIB01000010">
    <property type="protein sequence ID" value="SEU35450.1"/>
    <property type="molecule type" value="Genomic_DNA"/>
</dbReference>
<dbReference type="Gene3D" id="1.10.1410.10">
    <property type="match status" value="1"/>
</dbReference>
<keyword evidence="2" id="KW-0808">Transferase</keyword>
<evidence type="ECO:0000259" key="6">
    <source>
        <dbReference type="Pfam" id="PF04457"/>
    </source>
</evidence>
<feature type="domain" description="Poly(A) polymerase central" evidence="7">
    <location>
        <begin position="773"/>
        <end position="911"/>
    </location>
</feature>
<dbReference type="Proteomes" id="UP000321514">
    <property type="component" value="Unassembled WGS sequence"/>
</dbReference>
<dbReference type="Pfam" id="PF03372">
    <property type="entry name" value="Exo_endo_phos"/>
    <property type="match status" value="1"/>
</dbReference>
<protein>
    <submittedName>
        <fullName evidence="9">Poly(A) polymerase</fullName>
    </submittedName>
</protein>
<evidence type="ECO:0000313" key="10">
    <source>
        <dbReference type="Proteomes" id="UP000183760"/>
    </source>
</evidence>
<evidence type="ECO:0000313" key="11">
    <source>
        <dbReference type="Proteomes" id="UP000321514"/>
    </source>
</evidence>
<proteinExistence type="predicted"/>
<reference evidence="9 10" key="1">
    <citation type="submission" date="2016-10" db="EMBL/GenBank/DDBJ databases">
        <authorList>
            <person name="Varghese N."/>
            <person name="Submissions S."/>
        </authorList>
    </citation>
    <scope>NUCLEOTIDE SEQUENCE [LARGE SCALE GENOMIC DNA]</scope>
    <source>
        <strain evidence="9 10">DSM 16525</strain>
    </source>
</reference>
<dbReference type="SUPFAM" id="SSF56219">
    <property type="entry name" value="DNase I-like"/>
    <property type="match status" value="1"/>
</dbReference>
<accession>A0A511T7I6</accession>
<evidence type="ECO:0000256" key="1">
    <source>
        <dbReference type="ARBA" id="ARBA00022664"/>
    </source>
</evidence>
<dbReference type="PANTHER" id="PTHR10682">
    <property type="entry name" value="POLY A POLYMERASE"/>
    <property type="match status" value="1"/>
</dbReference>
<dbReference type="InterPro" id="IPR040459">
    <property type="entry name" value="MJ1316"/>
</dbReference>
<keyword evidence="3" id="KW-0547">Nucleotide-binding</keyword>
<dbReference type="PANTHER" id="PTHR10682:SF10">
    <property type="entry name" value="POLYNUCLEOTIDE ADENYLYLTRANSFERASE"/>
    <property type="match status" value="1"/>
</dbReference>
<evidence type="ECO:0000256" key="2">
    <source>
        <dbReference type="ARBA" id="ARBA00022679"/>
    </source>
</evidence>
<organism evidence="8 11">
    <name type="scientific">Myxococcus fulvus</name>
    <dbReference type="NCBI Taxonomy" id="33"/>
    <lineage>
        <taxon>Bacteria</taxon>
        <taxon>Pseudomonadati</taxon>
        <taxon>Myxococcota</taxon>
        <taxon>Myxococcia</taxon>
        <taxon>Myxococcales</taxon>
        <taxon>Cystobacterineae</taxon>
        <taxon>Myxococcaceae</taxon>
        <taxon>Myxococcus</taxon>
    </lineage>
</organism>
<sequence>MSQERFTTSREVYHRIRWDPRLEAREFVIGYDTHGEDLEEMPFEAFVPDGEIPWHRVWYFKRGREVVWDRKERIDRLNHLVEPSAEPPAPTPPRPREVPGFARLHVFRYDARAGDWMKTPSSSPGDTRPAPERLTLATFNVLFDLYDREKLATEHRTPAALALLRETDADVIVLQEVTAPFLRALLAEGWVREHYQVSDGPEANTVVPYGQVLLSREPLASVWQRVFSRDKRLIVGELRLAGGPLWVATPHLTSNRETTGAAARAVQVQALLEELPSLTGDDDASVPDVVLAGDFNFGDGDAEAESFRRAGFVDAWPTLRPAEQGETYNPRLNSLAAITTVSGRLQRLDRVLVASPSGRLSPESIELFGEAPLKGVRAPSGEALFASDHFGIRCVLRRDTRAASVTGAAAARLVHHTAVVLIPPESVWPPIQALRKKHDAKFERWMPHVTLLYPFLPEEDFDTAEALLSEAARSLEPFQVTLADFDHFDHRASATAWLRPEDAPRGALARLHAKLVSVVPECAPPAHGFHPHLSVGQVPHSDDVDVERTVATWARGWRPLSFEVREVCIIRRQGNTPFEVVRRIPLGGLGVARAEATTSGTGDDALRSALENVGAVESAPETRAKRDEAMERLRVLCARVGASLHPYGSYLLGTDGAGSDVDAVALGPSSQSREDFARELLGELARSEPESRAASRFVADAAIPLVKVVLGGVSFEVSHASRPEGTEGLDPLELLARHADAFDPAGLRSVLGLADMKGVLEALGPDEDTHARFRRLLRAVKAWARARGLYSHALGYLGGLSWTVLAAWATTRAAPEAVKSDVDLLAHFFDTFATWPWPQPVALTMETARYRPDGKRDLLPIIAPVAPLRNTARNVSRSTSRILREEWARARELVAQARRTGTPGAWSLLFEPLDSTSQPSTRLRLSADAKTPEGREVAQGWLLGHITALAYRLESDRRLTVRPLQAPGTGGSLLIGLEARDTSALAWRPGTPLVEAVESFRASFLEWAHRPDGATLQVELSRASASGLPGETDP</sequence>
<gene>
    <name evidence="8" type="ORF">MFU01_51580</name>
    <name evidence="9" type="ORF">SAMN05443572_110283</name>
</gene>
<dbReference type="SUPFAM" id="SSF81301">
    <property type="entry name" value="Nucleotidyltransferase"/>
    <property type="match status" value="1"/>
</dbReference>
<dbReference type="Gene3D" id="3.90.1140.10">
    <property type="entry name" value="Cyclic phosphodiesterase"/>
    <property type="match status" value="1"/>
</dbReference>